<dbReference type="Pfam" id="PF02378">
    <property type="entry name" value="PTS_EIIC"/>
    <property type="match status" value="1"/>
</dbReference>
<name>A0A4Q1R7W4_9ACTN</name>
<dbReference type="AlphaFoldDB" id="A0A4Q1R7W4"/>
<comment type="subcellular location">
    <subcellularLocation>
        <location evidence="1">Cell membrane</location>
        <topology evidence="1">Multi-pass membrane protein</topology>
    </subcellularLocation>
</comment>
<reference evidence="11 12" key="1">
    <citation type="submission" date="2019-01" db="EMBL/GenBank/DDBJ databases">
        <title>Draft genome sequences of the type strain Streptomyces sioyaensis DSM 40032 and its novel strain, TM32, a thermotolerant antibiotics-producing actinobacterium.</title>
        <authorList>
            <person name="Nakaew N."/>
            <person name="Lumyong S."/>
            <person name="Sloan W.T."/>
            <person name="Sungthong R."/>
        </authorList>
    </citation>
    <scope>NUCLEOTIDE SEQUENCE [LARGE SCALE GENOMIC DNA]</scope>
    <source>
        <strain evidence="11 12">DSM 40032</strain>
    </source>
</reference>
<keyword evidence="5" id="KW-0598">Phosphotransferase system</keyword>
<dbReference type="PANTHER" id="PTHR30009:SF4">
    <property type="entry name" value="PTS SYSTEM N-ACETYLGLUCOSAMINE-SPECIFIC EIICBA COMPONENT"/>
    <property type="match status" value="1"/>
</dbReference>
<comment type="caution">
    <text evidence="11">The sequence shown here is derived from an EMBL/GenBank/DDBJ whole genome shotgun (WGS) entry which is preliminary data.</text>
</comment>
<proteinExistence type="predicted"/>
<organism evidence="11 12">
    <name type="scientific">Streptomyces sioyaensis</name>
    <dbReference type="NCBI Taxonomy" id="67364"/>
    <lineage>
        <taxon>Bacteria</taxon>
        <taxon>Bacillati</taxon>
        <taxon>Actinomycetota</taxon>
        <taxon>Actinomycetes</taxon>
        <taxon>Kitasatosporales</taxon>
        <taxon>Streptomycetaceae</taxon>
        <taxon>Streptomyces</taxon>
    </lineage>
</organism>
<evidence type="ECO:0000313" key="12">
    <source>
        <dbReference type="Proteomes" id="UP000289482"/>
    </source>
</evidence>
<feature type="transmembrane region" description="Helical" evidence="9">
    <location>
        <begin position="339"/>
        <end position="363"/>
    </location>
</feature>
<keyword evidence="12" id="KW-1185">Reference proteome</keyword>
<feature type="transmembrane region" description="Helical" evidence="9">
    <location>
        <begin position="100"/>
        <end position="117"/>
    </location>
</feature>
<keyword evidence="2" id="KW-0813">Transport</keyword>
<dbReference type="PROSITE" id="PS51103">
    <property type="entry name" value="PTS_EIIC_TYPE_1"/>
    <property type="match status" value="1"/>
</dbReference>
<dbReference type="GO" id="GO:0090563">
    <property type="term" value="F:protein-phosphocysteine-sugar phosphotransferase activity"/>
    <property type="evidence" value="ECO:0007669"/>
    <property type="project" value="TreeGrafter"/>
</dbReference>
<feature type="transmembrane region" description="Helical" evidence="9">
    <location>
        <begin position="149"/>
        <end position="168"/>
    </location>
</feature>
<evidence type="ECO:0000256" key="7">
    <source>
        <dbReference type="ARBA" id="ARBA00022989"/>
    </source>
</evidence>
<evidence type="ECO:0000256" key="1">
    <source>
        <dbReference type="ARBA" id="ARBA00004651"/>
    </source>
</evidence>
<dbReference type="RefSeq" id="WP_129245636.1">
    <property type="nucleotide sequence ID" value="NZ_JABZEL010000002.1"/>
</dbReference>
<feature type="transmembrane region" description="Helical" evidence="9">
    <location>
        <begin position="188"/>
        <end position="208"/>
    </location>
</feature>
<feature type="transmembrane region" description="Helical" evidence="9">
    <location>
        <begin position="392"/>
        <end position="412"/>
    </location>
</feature>
<protein>
    <submittedName>
        <fullName evidence="11">PTS lactose transporter subunit IIC</fullName>
    </submittedName>
</protein>
<dbReference type="GO" id="GO:0009401">
    <property type="term" value="P:phosphoenolpyruvate-dependent sugar phosphotransferase system"/>
    <property type="evidence" value="ECO:0007669"/>
    <property type="project" value="UniProtKB-KW"/>
</dbReference>
<dbReference type="EMBL" id="SDIF01000010">
    <property type="protein sequence ID" value="RXS69444.1"/>
    <property type="molecule type" value="Genomic_DNA"/>
</dbReference>
<keyword evidence="7 9" id="KW-1133">Transmembrane helix</keyword>
<dbReference type="Proteomes" id="UP000289482">
    <property type="component" value="Unassembled WGS sequence"/>
</dbReference>
<evidence type="ECO:0000256" key="5">
    <source>
        <dbReference type="ARBA" id="ARBA00022683"/>
    </source>
</evidence>
<evidence type="ECO:0000313" key="11">
    <source>
        <dbReference type="EMBL" id="RXS69444.1"/>
    </source>
</evidence>
<keyword evidence="6 9" id="KW-0812">Transmembrane</keyword>
<dbReference type="GO" id="GO:0005886">
    <property type="term" value="C:plasma membrane"/>
    <property type="evidence" value="ECO:0007669"/>
    <property type="project" value="UniProtKB-SubCell"/>
</dbReference>
<keyword evidence="3" id="KW-1003">Cell membrane</keyword>
<feature type="domain" description="PTS EIIC type-1" evidence="10">
    <location>
        <begin position="16"/>
        <end position="424"/>
    </location>
</feature>
<gene>
    <name evidence="11" type="ORF">EST54_05570</name>
</gene>
<accession>A0A4Q1R7W4</accession>
<dbReference type="InterPro" id="IPR003352">
    <property type="entry name" value="PTS_EIIC"/>
</dbReference>
<evidence type="ECO:0000256" key="4">
    <source>
        <dbReference type="ARBA" id="ARBA00022597"/>
    </source>
</evidence>
<feature type="transmembrane region" description="Helical" evidence="9">
    <location>
        <begin position="285"/>
        <end position="304"/>
    </location>
</feature>
<dbReference type="InterPro" id="IPR050429">
    <property type="entry name" value="PTS_Glucose_EIICBA"/>
</dbReference>
<evidence type="ECO:0000259" key="10">
    <source>
        <dbReference type="PROSITE" id="PS51103"/>
    </source>
</evidence>
<dbReference type="GO" id="GO:0015764">
    <property type="term" value="P:N-acetylglucosamine transport"/>
    <property type="evidence" value="ECO:0007669"/>
    <property type="project" value="TreeGrafter"/>
</dbReference>
<keyword evidence="4" id="KW-0762">Sugar transport</keyword>
<keyword evidence="8 9" id="KW-0472">Membrane</keyword>
<evidence type="ECO:0000256" key="3">
    <source>
        <dbReference type="ARBA" id="ARBA00022475"/>
    </source>
</evidence>
<sequence length="437" mass="46645">MSSNAAAAAPKRNWGAHLFQGLQKMGRSLQLPIAVLPAAGILNRLGQPDVFGADGLGWDAVGKVFAAAGGALLDSGLGLPLLFCIGVAIGMAKKSDGSTALAAVAGFLVYFSVLHAFPAGCSAGQTYSQAGLWSGVCVDKTNTVTQAAYQNPGVFGGIVMGFLSAWLWQRFHRVKLVDWLGFFNGRRLVPIIMAFVGLVFAVLCLFVWQPIGAALTSFSEWLSALGSWGAGLFGVANRALLVVGLHQFLNTFVWFQFGSFTKPDGTVVHGDINRFLAGDPTAGQFTTGFFPIMMFALPAAALAIAHCAKPHRRKEIAGMMLSVGLTSFVTGVTEPIEYSFLFVAPVLYVIHAVLTGVSMAVSWGLGVHDSFSFSAGLIDYVINWGLATKPWLIIPIGLCFALVYYALFRFVITKFNLSTPGREPDEVGDAMERENVK</sequence>
<feature type="transmembrane region" description="Helical" evidence="9">
    <location>
        <begin position="64"/>
        <end position="88"/>
    </location>
</feature>
<evidence type="ECO:0000256" key="2">
    <source>
        <dbReference type="ARBA" id="ARBA00022448"/>
    </source>
</evidence>
<evidence type="ECO:0000256" key="8">
    <source>
        <dbReference type="ARBA" id="ARBA00023136"/>
    </source>
</evidence>
<dbReference type="GO" id="GO:0008982">
    <property type="term" value="F:protein-N(PI)-phosphohistidine-sugar phosphotransferase activity"/>
    <property type="evidence" value="ECO:0007669"/>
    <property type="project" value="InterPro"/>
</dbReference>
<dbReference type="PANTHER" id="PTHR30009">
    <property type="entry name" value="CYTOCHROME C-TYPE SYNTHESIS PROTEIN AND PTS TRANSMEMBRANE COMPONENT"/>
    <property type="match status" value="1"/>
</dbReference>
<evidence type="ECO:0000256" key="9">
    <source>
        <dbReference type="SAM" id="Phobius"/>
    </source>
</evidence>
<dbReference type="GeneID" id="95777472"/>
<evidence type="ECO:0000256" key="6">
    <source>
        <dbReference type="ARBA" id="ARBA00022692"/>
    </source>
</evidence>
<dbReference type="InterPro" id="IPR013013">
    <property type="entry name" value="PTS_EIIC_1"/>
</dbReference>